<comment type="caution">
    <text evidence="12">The sequence shown here is derived from an EMBL/GenBank/DDBJ whole genome shotgun (WGS) entry which is preliminary data.</text>
</comment>
<dbReference type="PROSITE" id="PS00216">
    <property type="entry name" value="SUGAR_TRANSPORT_1"/>
    <property type="match status" value="2"/>
</dbReference>
<dbReference type="PRINTS" id="PR00171">
    <property type="entry name" value="SUGRTRNSPORT"/>
</dbReference>
<feature type="transmembrane region" description="Helical" evidence="10">
    <location>
        <begin position="191"/>
        <end position="210"/>
    </location>
</feature>
<dbReference type="GeneID" id="27726480"/>
<evidence type="ECO:0000256" key="2">
    <source>
        <dbReference type="ARBA" id="ARBA00010992"/>
    </source>
</evidence>
<keyword evidence="3 8" id="KW-0813">Transport</keyword>
<evidence type="ECO:0000256" key="7">
    <source>
        <dbReference type="ARBA" id="ARBA00023136"/>
    </source>
</evidence>
<dbReference type="PANTHER" id="PTHR48022">
    <property type="entry name" value="PLASTIDIC GLUCOSE TRANSPORTER 4"/>
    <property type="match status" value="1"/>
</dbReference>
<feature type="transmembrane region" description="Helical" evidence="10">
    <location>
        <begin position="98"/>
        <end position="117"/>
    </location>
</feature>
<evidence type="ECO:0000259" key="11">
    <source>
        <dbReference type="PROSITE" id="PS50850"/>
    </source>
</evidence>
<dbReference type="InterPro" id="IPR005829">
    <property type="entry name" value="Sugar_transporter_CS"/>
</dbReference>
<feature type="transmembrane region" description="Helical" evidence="10">
    <location>
        <begin position="324"/>
        <end position="341"/>
    </location>
</feature>
<feature type="transmembrane region" description="Helical" evidence="10">
    <location>
        <begin position="419"/>
        <end position="440"/>
    </location>
</feature>
<feature type="region of interest" description="Disordered" evidence="9">
    <location>
        <begin position="506"/>
        <end position="542"/>
    </location>
</feature>
<sequence length="542" mass="59650">MLGQRKIRINGAYCGMEAILLGIISSVGGFLFGYDTGQISGILLFSDFIHRFGQHQPDGTKEFKPIIESLVVSLMSIGTLVGSLTSSYTADWFGRRKSLSFGVIIFLIGSVIQITAMESWVHIMMGRFVTGLGIGNLSVGVPMFQSECAPRQIRGAVVASYQLMITLGILVSNCVNYGMREIQDSSASWRVVIGLGMVFSLPLGIGILAVPESPRWLAARSDWDAARMSLARLRGLKYDPHNELVEADFIEMRDILEKEKAVGVGGWKECVIPRANGIPKQVYRTFLGVSLHFLQQWTGVNYFFYYGATIFQSAGIDDPIRTQLILGAINVGMTFFGLYVVEKFGRRWPLFIGAIWQAVWLTIFASMGTALNPENNSASGIVMIVSASMFIASFASTWGPICWVVIGETFPLRTRAKQASLATSFNWLGNFMISFLTPLATDGISYAYGYVFVGMNLVGALVVWFFLYESVSLSLENVDLMHSQPGVKPWKSRSWVPPGYVTRLLKEDESETGGARSGSENGILEAQDKTRSSDVPGVEYKA</sequence>
<feature type="transmembrane region" description="Helical" evidence="10">
    <location>
        <begin position="380"/>
        <end position="407"/>
    </location>
</feature>
<feature type="transmembrane region" description="Helical" evidence="10">
    <location>
        <begin position="123"/>
        <end position="144"/>
    </location>
</feature>
<dbReference type="InterPro" id="IPR020846">
    <property type="entry name" value="MFS_dom"/>
</dbReference>
<dbReference type="VEuPathDB" id="FungiDB:SAPIO_CDS7408"/>
<dbReference type="Gene3D" id="1.20.1250.20">
    <property type="entry name" value="MFS general substrate transporter like domains"/>
    <property type="match status" value="1"/>
</dbReference>
<dbReference type="GO" id="GO:0005351">
    <property type="term" value="F:carbohydrate:proton symporter activity"/>
    <property type="evidence" value="ECO:0007669"/>
    <property type="project" value="TreeGrafter"/>
</dbReference>
<dbReference type="FunFam" id="1.20.1250.20:FF:000044">
    <property type="entry name" value="Hexose transporter Hxt3p"/>
    <property type="match status" value="1"/>
</dbReference>
<dbReference type="HOGENOM" id="CLU_001265_30_1_1"/>
<keyword evidence="13" id="KW-1185">Reference proteome</keyword>
<evidence type="ECO:0000256" key="9">
    <source>
        <dbReference type="SAM" id="MobiDB-lite"/>
    </source>
</evidence>
<dbReference type="InterPro" id="IPR003663">
    <property type="entry name" value="Sugar/inositol_transpt"/>
</dbReference>
<feature type="transmembrane region" description="Helical" evidence="10">
    <location>
        <begin position="66"/>
        <end position="86"/>
    </location>
</feature>
<dbReference type="InterPro" id="IPR005828">
    <property type="entry name" value="MFS_sugar_transport-like"/>
</dbReference>
<evidence type="ECO:0000256" key="3">
    <source>
        <dbReference type="ARBA" id="ARBA00022448"/>
    </source>
</evidence>
<feature type="transmembrane region" description="Helical" evidence="10">
    <location>
        <begin position="282"/>
        <end position="304"/>
    </location>
</feature>
<keyword evidence="6 10" id="KW-1133">Transmembrane helix</keyword>
<evidence type="ECO:0000256" key="8">
    <source>
        <dbReference type="RuleBase" id="RU003346"/>
    </source>
</evidence>
<evidence type="ECO:0000313" key="13">
    <source>
        <dbReference type="Proteomes" id="UP000028545"/>
    </source>
</evidence>
<dbReference type="OrthoDB" id="5141738at2759"/>
<comment type="subcellular location">
    <subcellularLocation>
        <location evidence="1">Membrane</location>
        <topology evidence="1">Multi-pass membrane protein</topology>
    </subcellularLocation>
</comment>
<dbReference type="AlphaFoldDB" id="A0A084G1U6"/>
<evidence type="ECO:0000256" key="1">
    <source>
        <dbReference type="ARBA" id="ARBA00004141"/>
    </source>
</evidence>
<feature type="transmembrane region" description="Helical" evidence="10">
    <location>
        <begin position="12"/>
        <end position="34"/>
    </location>
</feature>
<dbReference type="PANTHER" id="PTHR48022:SF75">
    <property type="entry name" value="GALACTOSE TRANSPORTER-RELATED"/>
    <property type="match status" value="1"/>
</dbReference>
<dbReference type="PROSITE" id="PS00217">
    <property type="entry name" value="SUGAR_TRANSPORT_2"/>
    <property type="match status" value="1"/>
</dbReference>
<name>A0A084G1U6_PSEDA</name>
<comment type="similarity">
    <text evidence="2 8">Belongs to the major facilitator superfamily. Sugar transporter (TC 2.A.1.1) family.</text>
</comment>
<evidence type="ECO:0000256" key="5">
    <source>
        <dbReference type="ARBA" id="ARBA00022692"/>
    </source>
</evidence>
<evidence type="ECO:0000256" key="4">
    <source>
        <dbReference type="ARBA" id="ARBA00022597"/>
    </source>
</evidence>
<dbReference type="InterPro" id="IPR036259">
    <property type="entry name" value="MFS_trans_sf"/>
</dbReference>
<evidence type="ECO:0000313" key="12">
    <source>
        <dbReference type="EMBL" id="KEZ41308.1"/>
    </source>
</evidence>
<dbReference type="InterPro" id="IPR050360">
    <property type="entry name" value="MFS_Sugar_Transporters"/>
</dbReference>
<evidence type="ECO:0000256" key="10">
    <source>
        <dbReference type="SAM" id="Phobius"/>
    </source>
</evidence>
<feature type="transmembrane region" description="Helical" evidence="10">
    <location>
        <begin position="156"/>
        <end position="179"/>
    </location>
</feature>
<dbReference type="PROSITE" id="PS50850">
    <property type="entry name" value="MFS"/>
    <property type="match status" value="1"/>
</dbReference>
<feature type="transmembrane region" description="Helical" evidence="10">
    <location>
        <begin position="348"/>
        <end position="368"/>
    </location>
</feature>
<keyword evidence="5 10" id="KW-0812">Transmembrane</keyword>
<dbReference type="GO" id="GO:0005886">
    <property type="term" value="C:plasma membrane"/>
    <property type="evidence" value="ECO:0007669"/>
    <property type="project" value="TreeGrafter"/>
</dbReference>
<keyword evidence="7 10" id="KW-0472">Membrane</keyword>
<dbReference type="Pfam" id="PF00083">
    <property type="entry name" value="Sugar_tr"/>
    <property type="match status" value="1"/>
</dbReference>
<accession>A0A084G1U6</accession>
<dbReference type="RefSeq" id="XP_016641107.1">
    <property type="nucleotide sequence ID" value="XM_016789280.1"/>
</dbReference>
<dbReference type="EMBL" id="JOWA01000110">
    <property type="protein sequence ID" value="KEZ41308.1"/>
    <property type="molecule type" value="Genomic_DNA"/>
</dbReference>
<proteinExistence type="inferred from homology"/>
<keyword evidence="4 12" id="KW-0762">Sugar transport</keyword>
<dbReference type="SUPFAM" id="SSF103473">
    <property type="entry name" value="MFS general substrate transporter"/>
    <property type="match status" value="1"/>
</dbReference>
<reference evidence="12 13" key="1">
    <citation type="journal article" date="2014" name="Genome Announc.">
        <title>Draft genome sequence of the pathogenic fungus Scedosporium apiospermum.</title>
        <authorList>
            <person name="Vandeputte P."/>
            <person name="Ghamrawi S."/>
            <person name="Rechenmann M."/>
            <person name="Iltis A."/>
            <person name="Giraud S."/>
            <person name="Fleury M."/>
            <person name="Thornton C."/>
            <person name="Delhaes L."/>
            <person name="Meyer W."/>
            <person name="Papon N."/>
            <person name="Bouchara J.P."/>
        </authorList>
    </citation>
    <scope>NUCLEOTIDE SEQUENCE [LARGE SCALE GENOMIC DNA]</scope>
    <source>
        <strain evidence="12 13">IHEM 14462</strain>
    </source>
</reference>
<feature type="transmembrane region" description="Helical" evidence="10">
    <location>
        <begin position="446"/>
        <end position="467"/>
    </location>
</feature>
<gene>
    <name evidence="12" type="ORF">SAPIO_CDS7408</name>
</gene>
<dbReference type="Proteomes" id="UP000028545">
    <property type="component" value="Unassembled WGS sequence"/>
</dbReference>
<dbReference type="KEGG" id="sapo:SAPIO_CDS7408"/>
<organism evidence="12 13">
    <name type="scientific">Pseudallescheria apiosperma</name>
    <name type="common">Scedosporium apiospermum</name>
    <dbReference type="NCBI Taxonomy" id="563466"/>
    <lineage>
        <taxon>Eukaryota</taxon>
        <taxon>Fungi</taxon>
        <taxon>Dikarya</taxon>
        <taxon>Ascomycota</taxon>
        <taxon>Pezizomycotina</taxon>
        <taxon>Sordariomycetes</taxon>
        <taxon>Hypocreomycetidae</taxon>
        <taxon>Microascales</taxon>
        <taxon>Microascaceae</taxon>
        <taxon>Scedosporium</taxon>
    </lineage>
</organism>
<dbReference type="NCBIfam" id="TIGR00879">
    <property type="entry name" value="SP"/>
    <property type="match status" value="1"/>
</dbReference>
<feature type="domain" description="Major facilitator superfamily (MFS) profile" evidence="11">
    <location>
        <begin position="21"/>
        <end position="471"/>
    </location>
</feature>
<evidence type="ECO:0000256" key="6">
    <source>
        <dbReference type="ARBA" id="ARBA00022989"/>
    </source>
</evidence>
<dbReference type="OMA" id="WVPPGYI"/>
<dbReference type="CDD" id="cd17356">
    <property type="entry name" value="MFS_HXT"/>
    <property type="match status" value="1"/>
</dbReference>
<protein>
    <submittedName>
        <fullName evidence="12">MFS sugar transporter-like protein</fullName>
    </submittedName>
</protein>